<dbReference type="GO" id="GO:0006635">
    <property type="term" value="P:fatty acid beta-oxidation"/>
    <property type="evidence" value="ECO:0007669"/>
    <property type="project" value="UniProtKB-UniPathway"/>
</dbReference>
<dbReference type="KEGG" id="skr:BRX40_00055"/>
<name>A0A1L6JFL0_9SPHN</name>
<dbReference type="InterPro" id="IPR029045">
    <property type="entry name" value="ClpP/crotonase-like_dom_sf"/>
</dbReference>
<reference evidence="8 10" key="3">
    <citation type="submission" date="2018-07" db="EMBL/GenBank/DDBJ databases">
        <title>Genomic and Epidemiologic Investigation of an Indolent Hospital Outbreak.</title>
        <authorList>
            <person name="Johnson R.C."/>
            <person name="Deming C."/>
            <person name="Conlan S."/>
            <person name="Zellmer C.J."/>
            <person name="Michelin A.V."/>
            <person name="Lee-Lin S."/>
            <person name="Thomas P.J."/>
            <person name="Park M."/>
            <person name="Weingarten R.A."/>
            <person name="Less J."/>
            <person name="Dekker J.P."/>
            <person name="Frank K.M."/>
            <person name="Musser K.A."/>
            <person name="Mcquiston J.R."/>
            <person name="Henderson D.K."/>
            <person name="Lau A.F."/>
            <person name="Palmore T.N."/>
            <person name="Segre J.A."/>
        </authorList>
    </citation>
    <scope>NUCLEOTIDE SEQUENCE [LARGE SCALE GENOMIC DNA]</scope>
    <source>
        <strain evidence="8 10">SK-NIH.Env10_0317</strain>
    </source>
</reference>
<dbReference type="SUPFAM" id="SSF52096">
    <property type="entry name" value="ClpP/crotonase"/>
    <property type="match status" value="1"/>
</dbReference>
<dbReference type="EMBL" id="CP018820">
    <property type="protein sequence ID" value="APR54709.1"/>
    <property type="molecule type" value="Genomic_DNA"/>
</dbReference>
<dbReference type="PANTHER" id="PTHR43149">
    <property type="entry name" value="ENOYL-COA HYDRATASE"/>
    <property type="match status" value="1"/>
</dbReference>
<comment type="pathway">
    <text evidence="1">Lipid metabolism; fatty acid beta-oxidation.</text>
</comment>
<dbReference type="Gene3D" id="3.90.226.10">
    <property type="entry name" value="2-enoyl-CoA Hydratase, Chain A, domain 1"/>
    <property type="match status" value="1"/>
</dbReference>
<keyword evidence="4" id="KW-0443">Lipid metabolism</keyword>
<keyword evidence="5" id="KW-0413">Isomerase</keyword>
<dbReference type="RefSeq" id="WP_075152964.1">
    <property type="nucleotide sequence ID" value="NZ_CP018820.1"/>
</dbReference>
<reference evidence="9" key="2">
    <citation type="submission" date="2016-12" db="EMBL/GenBank/DDBJ databases">
        <title>Whole genome sequencing of Sphingomonas sp. ABOJV.</title>
        <authorList>
            <person name="Conlan S."/>
            <person name="Thomas P.J."/>
            <person name="Mullikin J."/>
            <person name="Palmore T.N."/>
            <person name="Frank K.M."/>
            <person name="Segre J.A."/>
        </authorList>
    </citation>
    <scope>NUCLEOTIDE SEQUENCE [LARGE SCALE GENOMIC DNA]</scope>
    <source>
        <strain evidence="9">ABOJV</strain>
    </source>
</reference>
<keyword evidence="3" id="KW-0276">Fatty acid metabolism</keyword>
<dbReference type="InterPro" id="IPR014748">
    <property type="entry name" value="Enoyl-CoA_hydra_C"/>
</dbReference>
<evidence type="ECO:0000256" key="1">
    <source>
        <dbReference type="ARBA" id="ARBA00005005"/>
    </source>
</evidence>
<dbReference type="Gene3D" id="1.10.12.10">
    <property type="entry name" value="Lyase 2-enoyl-coa Hydratase, Chain A, domain 2"/>
    <property type="match status" value="1"/>
</dbReference>
<dbReference type="InterPro" id="IPR018376">
    <property type="entry name" value="Enoyl-CoA_hyd/isom_CS"/>
</dbReference>
<dbReference type="AlphaFoldDB" id="A0A1L6JFL0"/>
<evidence type="ECO:0000313" key="9">
    <source>
        <dbReference type="Proteomes" id="UP000185161"/>
    </source>
</evidence>
<reference evidence="7" key="1">
    <citation type="submission" date="2016-12" db="EMBL/GenBank/DDBJ databases">
        <title>Whole genome sequencing of Sphingomonas koreensis.</title>
        <authorList>
            <person name="Conlan S."/>
            <person name="Thomas P.J."/>
            <person name="Mullikin J."/>
            <person name="Palmore T.N."/>
            <person name="Frank K.M."/>
            <person name="Segre J.A."/>
        </authorList>
    </citation>
    <scope>NUCLEOTIDE SEQUENCE</scope>
    <source>
        <strain evidence="7">ABOJV</strain>
    </source>
</reference>
<dbReference type="InterPro" id="IPR045002">
    <property type="entry name" value="Ech1-like"/>
</dbReference>
<dbReference type="STRING" id="93064.BRX40_00055"/>
<dbReference type="CDD" id="cd06558">
    <property type="entry name" value="crotonase-like"/>
    <property type="match status" value="1"/>
</dbReference>
<gene>
    <name evidence="7" type="ORF">BRX40_00055</name>
    <name evidence="8" type="ORF">CA257_19530</name>
</gene>
<dbReference type="EMBL" id="QQWO01000021">
    <property type="protein sequence ID" value="RSU99517.1"/>
    <property type="molecule type" value="Genomic_DNA"/>
</dbReference>
<dbReference type="Proteomes" id="UP000185161">
    <property type="component" value="Chromosome"/>
</dbReference>
<keyword evidence="9" id="KW-1185">Reference proteome</keyword>
<evidence type="ECO:0000313" key="8">
    <source>
        <dbReference type="EMBL" id="RSU99517.1"/>
    </source>
</evidence>
<dbReference type="InterPro" id="IPR001753">
    <property type="entry name" value="Enoyl-CoA_hydra/iso"/>
</dbReference>
<dbReference type="Proteomes" id="UP000286681">
    <property type="component" value="Unassembled WGS sequence"/>
</dbReference>
<evidence type="ECO:0000256" key="5">
    <source>
        <dbReference type="ARBA" id="ARBA00023235"/>
    </source>
</evidence>
<evidence type="ECO:0000313" key="10">
    <source>
        <dbReference type="Proteomes" id="UP000286681"/>
    </source>
</evidence>
<dbReference type="UniPathway" id="UPA00659"/>
<dbReference type="PANTHER" id="PTHR43149:SF1">
    <property type="entry name" value="DELTA(3,5)-DELTA(2,4)-DIENOYL-COA ISOMERASE, MITOCHONDRIAL"/>
    <property type="match status" value="1"/>
</dbReference>
<dbReference type="NCBIfam" id="NF005699">
    <property type="entry name" value="PRK07509.1"/>
    <property type="match status" value="1"/>
</dbReference>
<evidence type="ECO:0000313" key="7">
    <source>
        <dbReference type="EMBL" id="APR54709.1"/>
    </source>
</evidence>
<dbReference type="GeneID" id="44130947"/>
<dbReference type="GO" id="GO:0016853">
    <property type="term" value="F:isomerase activity"/>
    <property type="evidence" value="ECO:0007669"/>
    <property type="project" value="UniProtKB-KW"/>
</dbReference>
<proteinExistence type="inferred from homology"/>
<protein>
    <submittedName>
        <fullName evidence="7 8">Enoyl-CoA hydratase</fullName>
    </submittedName>
</protein>
<comment type="similarity">
    <text evidence="2 6">Belongs to the enoyl-CoA hydratase/isomerase family.</text>
</comment>
<evidence type="ECO:0000256" key="4">
    <source>
        <dbReference type="ARBA" id="ARBA00023098"/>
    </source>
</evidence>
<evidence type="ECO:0000256" key="6">
    <source>
        <dbReference type="RuleBase" id="RU003707"/>
    </source>
</evidence>
<accession>A0A1L6JFL0</accession>
<dbReference type="Pfam" id="PF00378">
    <property type="entry name" value="ECH_1"/>
    <property type="match status" value="1"/>
</dbReference>
<evidence type="ECO:0000256" key="2">
    <source>
        <dbReference type="ARBA" id="ARBA00005254"/>
    </source>
</evidence>
<sequence>MIGDRVSIGRAGAVADIRLRRPFKMNALDGPMFDALIAAAESIAVDPTIRAVVLSGEGKAFCAGIDLESLQGLMSDEGKQAMQSRSHGLANRYQQAALVWREVPVPVIAALHGVAFGGGLQIPLGADIRISAPDTKFSLMEVRWGIVPDMAGTVLLRSIVREDVLRELIYTARVFTGIEAASMGIVTQLAANPHVAALELASSIAEQGPRAVRAAKQLLNETQSVSPQVALLSESEAQVGLLAGPDQIEALNAHAEQRKPYYTDPEVS</sequence>
<organism evidence="7 9">
    <name type="scientific">Sphingomonas koreensis</name>
    <dbReference type="NCBI Taxonomy" id="93064"/>
    <lineage>
        <taxon>Bacteria</taxon>
        <taxon>Pseudomonadati</taxon>
        <taxon>Pseudomonadota</taxon>
        <taxon>Alphaproteobacteria</taxon>
        <taxon>Sphingomonadales</taxon>
        <taxon>Sphingomonadaceae</taxon>
        <taxon>Sphingomonas</taxon>
    </lineage>
</organism>
<evidence type="ECO:0000256" key="3">
    <source>
        <dbReference type="ARBA" id="ARBA00022832"/>
    </source>
</evidence>
<dbReference type="PROSITE" id="PS00166">
    <property type="entry name" value="ENOYL_COA_HYDRATASE"/>
    <property type="match status" value="1"/>
</dbReference>
<dbReference type="OrthoDB" id="9802898at2"/>